<dbReference type="InterPro" id="IPR029101">
    <property type="entry name" value="Sigma_reg_N"/>
</dbReference>
<keyword evidence="1" id="KW-0812">Transmembrane</keyword>
<evidence type="ECO:0000259" key="3">
    <source>
        <dbReference type="Pfam" id="PF13800"/>
    </source>
</evidence>
<dbReference type="OrthoDB" id="1730160at2"/>
<feature type="domain" description="Sigma factor regulator N-terminal" evidence="3">
    <location>
        <begin position="15"/>
        <end position="102"/>
    </location>
</feature>
<dbReference type="RefSeq" id="WP_124695498.1">
    <property type="nucleotide sequence ID" value="NZ_JBHUFE010000026.1"/>
</dbReference>
<reference evidence="4 5" key="1">
    <citation type="submission" date="2018-11" db="EMBL/GenBank/DDBJ databases">
        <title>Genome sequence of strain 7197.</title>
        <authorList>
            <person name="Gao J."/>
            <person name="Sun J."/>
        </authorList>
    </citation>
    <scope>NUCLEOTIDE SEQUENCE [LARGE SCALE GENOMIC DNA]</scope>
    <source>
        <strain evidence="4 5">7197</strain>
    </source>
</reference>
<dbReference type="AlphaFoldDB" id="A0A3N9Q0A4"/>
<gene>
    <name evidence="4" type="ORF">EH198_10620</name>
</gene>
<dbReference type="InterPro" id="IPR025672">
    <property type="entry name" value="Sigma_reg_C_dom"/>
</dbReference>
<organism evidence="4 5">
    <name type="scientific">Paenibacillus rhizophilus</name>
    <dbReference type="NCBI Taxonomy" id="1850366"/>
    <lineage>
        <taxon>Bacteria</taxon>
        <taxon>Bacillati</taxon>
        <taxon>Bacillota</taxon>
        <taxon>Bacilli</taxon>
        <taxon>Bacillales</taxon>
        <taxon>Paenibacillaceae</taxon>
        <taxon>Paenibacillus</taxon>
    </lineage>
</organism>
<feature type="domain" description="Sigma factor regulator C-terminal" evidence="2">
    <location>
        <begin position="177"/>
        <end position="332"/>
    </location>
</feature>
<dbReference type="Proteomes" id="UP000282529">
    <property type="component" value="Unassembled WGS sequence"/>
</dbReference>
<feature type="transmembrane region" description="Helical" evidence="1">
    <location>
        <begin position="29"/>
        <end position="51"/>
    </location>
</feature>
<evidence type="ECO:0008006" key="6">
    <source>
        <dbReference type="Google" id="ProtNLM"/>
    </source>
</evidence>
<evidence type="ECO:0000259" key="2">
    <source>
        <dbReference type="Pfam" id="PF13791"/>
    </source>
</evidence>
<evidence type="ECO:0000313" key="5">
    <source>
        <dbReference type="Proteomes" id="UP000282529"/>
    </source>
</evidence>
<keyword evidence="1" id="KW-0472">Membrane</keyword>
<comment type="caution">
    <text evidence="4">The sequence shown here is derived from an EMBL/GenBank/DDBJ whole genome shotgun (WGS) entry which is preliminary data.</text>
</comment>
<dbReference type="EMBL" id="RQPI01000004">
    <property type="protein sequence ID" value="RQW12092.1"/>
    <property type="molecule type" value="Genomic_DNA"/>
</dbReference>
<name>A0A3N9Q0A4_9BACL</name>
<proteinExistence type="predicted"/>
<dbReference type="Pfam" id="PF13791">
    <property type="entry name" value="Sigma_reg_C"/>
    <property type="match status" value="1"/>
</dbReference>
<sequence>MTAPWEGQEDQSLTKTIQRAKRKTLIRNVLISLAVSLITLAAIFIGAAHLIDHESSERMFDEYGYMSISSPNEYLEPGHKDRRGFLSGVLELDTYKMVEGVPVPWREKWINYYVPGFPFTTGVHGGTASLEGNDPALKAQGYEYNRRYNPDNGQRELLFYVPGVNYNGKVLNDTPALSQMESGKLVEMALSFDKAFSFAEVKAMLPADVRTVWYWVDTYDDWKDFGLEPHKDEKGVIVYPQPLLPTYRVYGFGVRPYSDQPDPADFIGSLKVGVQQKGTYYSEYRRIYNYLKKDKAEPDTGDVRILGVVVTGTAKELQILDGQSFVRGAVLGAVVDKY</sequence>
<evidence type="ECO:0000256" key="1">
    <source>
        <dbReference type="SAM" id="Phobius"/>
    </source>
</evidence>
<keyword evidence="5" id="KW-1185">Reference proteome</keyword>
<keyword evidence="1" id="KW-1133">Transmembrane helix</keyword>
<dbReference type="Pfam" id="PF13800">
    <property type="entry name" value="Sigma_reg_N"/>
    <property type="match status" value="1"/>
</dbReference>
<accession>A0A3N9Q0A4</accession>
<evidence type="ECO:0000313" key="4">
    <source>
        <dbReference type="EMBL" id="RQW12092.1"/>
    </source>
</evidence>
<protein>
    <recommendedName>
        <fullName evidence="6">Sigma factor regulator C-terminal domain-containing protein</fullName>
    </recommendedName>
</protein>